<sequence>MRKSLYALTMALALAVSTAPVMAEETSTEEAAEIAADENTVEGIEAMIQQLEKQIAELKQKLKELRGEDAIQEGDIVYQDDMVIITYNGISDEYGRYDIMLTAENLTDKKIRVQTSDTSINGYMTYQMFSVGLEANKKSKGTLTIDDSVEVENIEDLQSVETKIQVLDDTTYEELLLTDPITINFNIEK</sequence>
<feature type="coiled-coil region" evidence="1">
    <location>
        <begin position="34"/>
        <end position="75"/>
    </location>
</feature>
<keyword evidence="1" id="KW-0175">Coiled coil</keyword>
<dbReference type="EMBL" id="BK032529">
    <property type="protein sequence ID" value="DAF46008.1"/>
    <property type="molecule type" value="Genomic_DNA"/>
</dbReference>
<protein>
    <submittedName>
        <fullName evidence="2">Uncharacterized protein</fullName>
    </submittedName>
</protein>
<name>A0A8S5S509_9CAUD</name>
<reference evidence="2" key="1">
    <citation type="journal article" date="2021" name="Proc. Natl. Acad. Sci. U.S.A.">
        <title>A Catalog of Tens of Thousands of Viruses from Human Metagenomes Reveals Hidden Associations with Chronic Diseases.</title>
        <authorList>
            <person name="Tisza M.J."/>
            <person name="Buck C.B."/>
        </authorList>
    </citation>
    <scope>NUCLEOTIDE SEQUENCE</scope>
    <source>
        <strain evidence="2">CthAo37</strain>
    </source>
</reference>
<accession>A0A8S5S509</accession>
<proteinExistence type="predicted"/>
<organism evidence="2">
    <name type="scientific">Myoviridae sp. cthAo37</name>
    <dbReference type="NCBI Taxonomy" id="2827701"/>
    <lineage>
        <taxon>Viruses</taxon>
        <taxon>Duplodnaviria</taxon>
        <taxon>Heunggongvirae</taxon>
        <taxon>Uroviricota</taxon>
        <taxon>Caudoviricetes</taxon>
    </lineage>
</organism>
<evidence type="ECO:0000313" key="2">
    <source>
        <dbReference type="EMBL" id="DAF46008.1"/>
    </source>
</evidence>
<evidence type="ECO:0000256" key="1">
    <source>
        <dbReference type="SAM" id="Coils"/>
    </source>
</evidence>